<gene>
    <name evidence="10" type="primary">LOC112055851</name>
</gene>
<keyword evidence="4 6" id="KW-0862">Zinc</keyword>
<proteinExistence type="predicted"/>
<accession>A0A6J1NZ02</accession>
<organism evidence="9 10">
    <name type="scientific">Bicyclus anynana</name>
    <name type="common">Squinting bush brown butterfly</name>
    <dbReference type="NCBI Taxonomy" id="110368"/>
    <lineage>
        <taxon>Eukaryota</taxon>
        <taxon>Metazoa</taxon>
        <taxon>Ecdysozoa</taxon>
        <taxon>Arthropoda</taxon>
        <taxon>Hexapoda</taxon>
        <taxon>Insecta</taxon>
        <taxon>Pterygota</taxon>
        <taxon>Neoptera</taxon>
        <taxon>Endopterygota</taxon>
        <taxon>Lepidoptera</taxon>
        <taxon>Glossata</taxon>
        <taxon>Ditrysia</taxon>
        <taxon>Papilionoidea</taxon>
        <taxon>Nymphalidae</taxon>
        <taxon>Satyrinae</taxon>
        <taxon>Satyrini</taxon>
        <taxon>Mycalesina</taxon>
        <taxon>Bicyclus</taxon>
    </lineage>
</organism>
<keyword evidence="9" id="KW-1185">Reference proteome</keyword>
<dbReference type="GeneID" id="112055851"/>
<feature type="domain" description="C2H2-type" evidence="7">
    <location>
        <begin position="319"/>
        <end position="347"/>
    </location>
</feature>
<feature type="binding site" evidence="6">
    <location>
        <position position="9"/>
    </location>
    <ligand>
        <name>Zn(2+)</name>
        <dbReference type="ChEBI" id="CHEBI:29105"/>
    </ligand>
</feature>
<dbReference type="InterPro" id="IPR012934">
    <property type="entry name" value="Znf_AD"/>
</dbReference>
<protein>
    <submittedName>
        <fullName evidence="10">Gastrula zinc finger protein XlCGF26.1</fullName>
    </submittedName>
</protein>
<feature type="domain" description="C2H2-type" evidence="7">
    <location>
        <begin position="290"/>
        <end position="317"/>
    </location>
</feature>
<sequence length="454" mass="52367">MDDNVQNCCRICLDVETRHVSIVEDSIISMHIKSCLPINVSMSDDLPKFICESCVSQLNEFYNFQLNARCSQDWLESSLQEKSKKCAESKTQVHPLPDSEYNSDSLLEFLNNTENIEEYLNNLGKEDIPSIVNMLDRTVATEATKFNNCKSIKQLSPKKKELPTKTQKTKMDIDILDSDMNIVKELMKKAVPRSEMKSIEKLSCFACKTKLDTIQTLSHHLSICDNALRTCVYCNILFDSKQKMREHTLTHSGITPLTCNCGKRFDTRDKLLRHCKSCEIDHISSMGFVYSCKQCGVTFNERFQLYKHAKEHVRKAEERICDICGHTFVSEDALAKHRKEEHEKQNNLLYRCKVCSFTSPDRKKIFCHVQKHTQTKKSIKHLCESCGRICANQSSLRNHLLQHTPRTHKCHICHKGFADEKTKEEHVLEHIEMVMCEKCGQSVNSYKLAEHSCL</sequence>
<evidence type="ECO:0000256" key="6">
    <source>
        <dbReference type="PROSITE-ProRule" id="PRU01263"/>
    </source>
</evidence>
<feature type="domain" description="C2H2-type" evidence="7">
    <location>
        <begin position="381"/>
        <end position="408"/>
    </location>
</feature>
<evidence type="ECO:0000313" key="9">
    <source>
        <dbReference type="Proteomes" id="UP001652582"/>
    </source>
</evidence>
<dbReference type="GO" id="GO:0005634">
    <property type="term" value="C:nucleus"/>
    <property type="evidence" value="ECO:0007669"/>
    <property type="project" value="InterPro"/>
</dbReference>
<feature type="domain" description="C2H2-type" evidence="7">
    <location>
        <begin position="229"/>
        <end position="256"/>
    </location>
</feature>
<reference evidence="10" key="2">
    <citation type="submission" date="2025-08" db="UniProtKB">
        <authorList>
            <consortium name="RefSeq"/>
        </authorList>
    </citation>
    <scope>IDENTIFICATION</scope>
</reference>
<evidence type="ECO:0000259" key="7">
    <source>
        <dbReference type="PROSITE" id="PS50157"/>
    </source>
</evidence>
<reference evidence="9" key="1">
    <citation type="submission" date="2025-05" db="UniProtKB">
        <authorList>
            <consortium name="RefSeq"/>
        </authorList>
    </citation>
    <scope>NUCLEOTIDE SEQUENCE [LARGE SCALE GENOMIC DNA]</scope>
</reference>
<evidence type="ECO:0000256" key="2">
    <source>
        <dbReference type="ARBA" id="ARBA00022737"/>
    </source>
</evidence>
<dbReference type="Proteomes" id="UP001652582">
    <property type="component" value="Chromosome 1"/>
</dbReference>
<feature type="binding site" evidence="6">
    <location>
        <position position="51"/>
    </location>
    <ligand>
        <name>Zn(2+)</name>
        <dbReference type="ChEBI" id="CHEBI:29105"/>
    </ligand>
</feature>
<evidence type="ECO:0000256" key="3">
    <source>
        <dbReference type="ARBA" id="ARBA00022771"/>
    </source>
</evidence>
<dbReference type="Pfam" id="PF07776">
    <property type="entry name" value="zf-AD"/>
    <property type="match status" value="1"/>
</dbReference>
<dbReference type="PROSITE" id="PS50157">
    <property type="entry name" value="ZINC_FINGER_C2H2_2"/>
    <property type="match status" value="4"/>
</dbReference>
<dbReference type="GO" id="GO:0008270">
    <property type="term" value="F:zinc ion binding"/>
    <property type="evidence" value="ECO:0007669"/>
    <property type="project" value="UniProtKB-UniRule"/>
</dbReference>
<name>A0A6J1NZ02_BICAN</name>
<dbReference type="SMART" id="SM00868">
    <property type="entry name" value="zf-AD"/>
    <property type="match status" value="1"/>
</dbReference>
<evidence type="ECO:0000313" key="10">
    <source>
        <dbReference type="RefSeq" id="XP_023951894.1"/>
    </source>
</evidence>
<evidence type="ECO:0000256" key="5">
    <source>
        <dbReference type="PROSITE-ProRule" id="PRU00042"/>
    </source>
</evidence>
<keyword evidence="2" id="KW-0677">Repeat</keyword>
<feature type="binding site" evidence="6">
    <location>
        <position position="12"/>
    </location>
    <ligand>
        <name>Zn(2+)</name>
        <dbReference type="ChEBI" id="CHEBI:29105"/>
    </ligand>
</feature>
<dbReference type="Gene3D" id="3.40.1800.20">
    <property type="match status" value="1"/>
</dbReference>
<dbReference type="RefSeq" id="XP_023951894.1">
    <property type="nucleotide sequence ID" value="XM_024096126.2"/>
</dbReference>
<feature type="binding site" evidence="6">
    <location>
        <position position="54"/>
    </location>
    <ligand>
        <name>Zn(2+)</name>
        <dbReference type="ChEBI" id="CHEBI:29105"/>
    </ligand>
</feature>
<dbReference type="SMART" id="SM00355">
    <property type="entry name" value="ZnF_C2H2"/>
    <property type="match status" value="6"/>
</dbReference>
<evidence type="ECO:0000256" key="4">
    <source>
        <dbReference type="ARBA" id="ARBA00022833"/>
    </source>
</evidence>
<feature type="domain" description="ZAD" evidence="8">
    <location>
        <begin position="7"/>
        <end position="78"/>
    </location>
</feature>
<evidence type="ECO:0000259" key="8">
    <source>
        <dbReference type="PROSITE" id="PS51915"/>
    </source>
</evidence>
<dbReference type="Gene3D" id="3.30.160.60">
    <property type="entry name" value="Classic Zinc Finger"/>
    <property type="match status" value="3"/>
</dbReference>
<dbReference type="InterPro" id="IPR013087">
    <property type="entry name" value="Znf_C2H2_type"/>
</dbReference>
<dbReference type="AlphaFoldDB" id="A0A6J1NZ02"/>
<dbReference type="OrthoDB" id="6077919at2759"/>
<dbReference type="SUPFAM" id="SSF57716">
    <property type="entry name" value="Glucocorticoid receptor-like (DNA-binding domain)"/>
    <property type="match status" value="1"/>
</dbReference>
<dbReference type="PANTHER" id="PTHR24379:SF121">
    <property type="entry name" value="C2H2-TYPE DOMAIN-CONTAINING PROTEIN"/>
    <property type="match status" value="1"/>
</dbReference>
<keyword evidence="3 5" id="KW-0863">Zinc-finger</keyword>
<dbReference type="PROSITE" id="PS51915">
    <property type="entry name" value="ZAD"/>
    <property type="match status" value="1"/>
</dbReference>
<dbReference type="PROSITE" id="PS00028">
    <property type="entry name" value="ZINC_FINGER_C2H2_1"/>
    <property type="match status" value="5"/>
</dbReference>
<dbReference type="Pfam" id="PF13912">
    <property type="entry name" value="zf-C2H2_6"/>
    <property type="match status" value="1"/>
</dbReference>
<evidence type="ECO:0000256" key="1">
    <source>
        <dbReference type="ARBA" id="ARBA00022723"/>
    </source>
</evidence>
<keyword evidence="1 6" id="KW-0479">Metal-binding</keyword>
<dbReference type="KEGG" id="bany:112055851"/>
<dbReference type="PANTHER" id="PTHR24379">
    <property type="entry name" value="KRAB AND ZINC FINGER DOMAIN-CONTAINING"/>
    <property type="match status" value="1"/>
</dbReference>
<dbReference type="InterPro" id="IPR036236">
    <property type="entry name" value="Znf_C2H2_sf"/>
</dbReference>
<dbReference type="SUPFAM" id="SSF57667">
    <property type="entry name" value="beta-beta-alpha zinc fingers"/>
    <property type="match status" value="3"/>
</dbReference>